<protein>
    <submittedName>
        <fullName evidence="7">ABC transporter ATP-binding protein</fullName>
    </submittedName>
</protein>
<evidence type="ECO:0000313" key="7">
    <source>
        <dbReference type="EMBL" id="NII05122.1"/>
    </source>
</evidence>
<keyword evidence="8" id="KW-1185">Reference proteome</keyword>
<feature type="domain" description="ABC transporter" evidence="6">
    <location>
        <begin position="5"/>
        <end position="240"/>
    </location>
</feature>
<dbReference type="SUPFAM" id="SSF52540">
    <property type="entry name" value="P-loop containing nucleoside triphosphate hydrolases"/>
    <property type="match status" value="1"/>
</dbReference>
<dbReference type="GO" id="GO:0005524">
    <property type="term" value="F:ATP binding"/>
    <property type="evidence" value="ECO:0007669"/>
    <property type="project" value="UniProtKB-KW"/>
</dbReference>
<dbReference type="PROSITE" id="PS50893">
    <property type="entry name" value="ABC_TRANSPORTER_2"/>
    <property type="match status" value="1"/>
</dbReference>
<accession>A0A7X5ZGU7</accession>
<dbReference type="Proteomes" id="UP000490980">
    <property type="component" value="Unassembled WGS sequence"/>
</dbReference>
<evidence type="ECO:0000256" key="1">
    <source>
        <dbReference type="ARBA" id="ARBA00022448"/>
    </source>
</evidence>
<evidence type="ECO:0000256" key="2">
    <source>
        <dbReference type="ARBA" id="ARBA00022741"/>
    </source>
</evidence>
<comment type="caution">
    <text evidence="7">The sequence shown here is derived from an EMBL/GenBank/DDBJ whole genome shotgun (WGS) entry which is preliminary data.</text>
</comment>
<dbReference type="InterPro" id="IPR003439">
    <property type="entry name" value="ABC_transporter-like_ATP-bd"/>
</dbReference>
<evidence type="ECO:0000259" key="6">
    <source>
        <dbReference type="PROSITE" id="PS50893"/>
    </source>
</evidence>
<proteinExistence type="predicted"/>
<dbReference type="CDD" id="cd03214">
    <property type="entry name" value="ABC_Iron-Siderophores_B12_Hemin"/>
    <property type="match status" value="1"/>
</dbReference>
<dbReference type="AlphaFoldDB" id="A0A7X5ZGU7"/>
<keyword evidence="1" id="KW-0813">Transport</keyword>
<dbReference type="EMBL" id="JAARLZ010000001">
    <property type="protein sequence ID" value="NII05122.1"/>
    <property type="molecule type" value="Genomic_DNA"/>
</dbReference>
<dbReference type="InterPro" id="IPR027417">
    <property type="entry name" value="P-loop_NTPase"/>
</dbReference>
<dbReference type="PANTHER" id="PTHR42794:SF1">
    <property type="entry name" value="HEMIN IMPORT ATP-BINDING PROTEIN HMUV"/>
    <property type="match status" value="1"/>
</dbReference>
<dbReference type="PANTHER" id="PTHR42794">
    <property type="entry name" value="HEMIN IMPORT ATP-BINDING PROTEIN HMUV"/>
    <property type="match status" value="1"/>
</dbReference>
<keyword evidence="3 7" id="KW-0067">ATP-binding</keyword>
<dbReference type="InterPro" id="IPR017871">
    <property type="entry name" value="ABC_transporter-like_CS"/>
</dbReference>
<keyword evidence="2" id="KW-0547">Nucleotide-binding</keyword>
<dbReference type="Pfam" id="PF00005">
    <property type="entry name" value="ABC_tran"/>
    <property type="match status" value="1"/>
</dbReference>
<reference evidence="7 8" key="1">
    <citation type="submission" date="2020-03" db="EMBL/GenBank/DDBJ databases">
        <authorList>
            <person name="Lai Q."/>
        </authorList>
    </citation>
    <scope>NUCLEOTIDE SEQUENCE [LARGE SCALE GENOMIC DNA]</scope>
    <source>
        <strain evidence="7 8">CCUG 25036</strain>
    </source>
</reference>
<evidence type="ECO:0000313" key="8">
    <source>
        <dbReference type="Proteomes" id="UP000490980"/>
    </source>
</evidence>
<keyword evidence="4" id="KW-1278">Translocase</keyword>
<dbReference type="Gene3D" id="3.40.50.300">
    <property type="entry name" value="P-loop containing nucleotide triphosphate hydrolases"/>
    <property type="match status" value="1"/>
</dbReference>
<evidence type="ECO:0000256" key="5">
    <source>
        <dbReference type="ARBA" id="ARBA00037066"/>
    </source>
</evidence>
<dbReference type="InterPro" id="IPR003593">
    <property type="entry name" value="AAA+_ATPase"/>
</dbReference>
<dbReference type="RefSeq" id="WP_166945991.1">
    <property type="nucleotide sequence ID" value="NZ_JAARLZ010000001.1"/>
</dbReference>
<name>A0A7X5ZGU7_9GAMM</name>
<dbReference type="SMART" id="SM00382">
    <property type="entry name" value="AAA"/>
    <property type="match status" value="1"/>
</dbReference>
<sequence length="262" mass="28895">MKTLLTTQELHLCMQERVLVHSLDLNVRAGEVWAVIGPNGAGKSTLLRTLAGLRDVDGGEVSLDGKPLSRYSPKTLARRRGFLPQAVTDAFSLTVWDAVASARYPHLSFWHWGDEDDEPTREALATFELDALADRDITTLSGGERQRVNIAAIFAQDVDVLLLDEPLSSLDLHQQMRVLQELERTAVRDERAVIYSVHDINLAIRHATHAILLDGNGTALAGPMLDVVTGDNLSAAFRHPIHGVDIDGERFFRAGRLTNPKP</sequence>
<comment type="function">
    <text evidence="5">Part of the ABC transporter complex HmuTUV involved in hemin import. Responsible for energy coupling to the transport system.</text>
</comment>
<evidence type="ECO:0000256" key="4">
    <source>
        <dbReference type="ARBA" id="ARBA00022967"/>
    </source>
</evidence>
<dbReference type="PROSITE" id="PS00211">
    <property type="entry name" value="ABC_TRANSPORTER_1"/>
    <property type="match status" value="1"/>
</dbReference>
<evidence type="ECO:0000256" key="3">
    <source>
        <dbReference type="ARBA" id="ARBA00022840"/>
    </source>
</evidence>
<organism evidence="7 8">
    <name type="scientific">Luteibacter anthropi</name>
    <dbReference type="NCBI Taxonomy" id="564369"/>
    <lineage>
        <taxon>Bacteria</taxon>
        <taxon>Pseudomonadati</taxon>
        <taxon>Pseudomonadota</taxon>
        <taxon>Gammaproteobacteria</taxon>
        <taxon>Lysobacterales</taxon>
        <taxon>Rhodanobacteraceae</taxon>
        <taxon>Luteibacter</taxon>
    </lineage>
</organism>
<gene>
    <name evidence="7" type="ORF">HBF25_01825</name>
</gene>
<dbReference type="GO" id="GO:0016887">
    <property type="term" value="F:ATP hydrolysis activity"/>
    <property type="evidence" value="ECO:0007669"/>
    <property type="project" value="InterPro"/>
</dbReference>